<evidence type="ECO:0000259" key="3">
    <source>
        <dbReference type="Pfam" id="PF13947"/>
    </source>
</evidence>
<reference evidence="4 5" key="1">
    <citation type="submission" date="2019-11" db="EMBL/GenBank/DDBJ databases">
        <title>Whole genome sequence of Oryza granulata.</title>
        <authorList>
            <person name="Li W."/>
        </authorList>
    </citation>
    <scope>NUCLEOTIDE SEQUENCE [LARGE SCALE GENOMIC DNA]</scope>
    <source>
        <strain evidence="5">cv. Menghai</strain>
        <tissue evidence="4">Leaf</tissue>
    </source>
</reference>
<organism evidence="4 5">
    <name type="scientific">Oryza meyeriana var. granulata</name>
    <dbReference type="NCBI Taxonomy" id="110450"/>
    <lineage>
        <taxon>Eukaryota</taxon>
        <taxon>Viridiplantae</taxon>
        <taxon>Streptophyta</taxon>
        <taxon>Embryophyta</taxon>
        <taxon>Tracheophyta</taxon>
        <taxon>Spermatophyta</taxon>
        <taxon>Magnoliopsida</taxon>
        <taxon>Liliopsida</taxon>
        <taxon>Poales</taxon>
        <taxon>Poaceae</taxon>
        <taxon>BOP clade</taxon>
        <taxon>Oryzoideae</taxon>
        <taxon>Oryzeae</taxon>
        <taxon>Oryzinae</taxon>
        <taxon>Oryza</taxon>
        <taxon>Oryza meyeriana</taxon>
    </lineage>
</organism>
<keyword evidence="2" id="KW-0732">Signal</keyword>
<comment type="subcellular location">
    <subcellularLocation>
        <location evidence="1">Membrane</location>
        <topology evidence="1">Single-pass membrane protein</topology>
    </subcellularLocation>
</comment>
<name>A0A6G1BXB2_9ORYZ</name>
<dbReference type="GO" id="GO:0016020">
    <property type="term" value="C:membrane"/>
    <property type="evidence" value="ECO:0007669"/>
    <property type="project" value="UniProtKB-SubCell"/>
</dbReference>
<comment type="caution">
    <text evidence="4">The sequence shown here is derived from an EMBL/GenBank/DDBJ whole genome shotgun (WGS) entry which is preliminary data.</text>
</comment>
<evidence type="ECO:0000256" key="1">
    <source>
        <dbReference type="ARBA" id="ARBA00004167"/>
    </source>
</evidence>
<evidence type="ECO:0000313" key="5">
    <source>
        <dbReference type="Proteomes" id="UP000479710"/>
    </source>
</evidence>
<dbReference type="GO" id="GO:0030247">
    <property type="term" value="F:polysaccharide binding"/>
    <property type="evidence" value="ECO:0007669"/>
    <property type="project" value="InterPro"/>
</dbReference>
<evidence type="ECO:0000256" key="2">
    <source>
        <dbReference type="ARBA" id="ARBA00022729"/>
    </source>
</evidence>
<gene>
    <name evidence="4" type="ORF">E2562_017629</name>
</gene>
<dbReference type="EMBL" id="SPHZ02000011">
    <property type="protein sequence ID" value="KAF0892649.1"/>
    <property type="molecule type" value="Genomic_DNA"/>
</dbReference>
<dbReference type="PANTHER" id="PTHR33491">
    <property type="entry name" value="OSJNBA0016N04.9 PROTEIN"/>
    <property type="match status" value="1"/>
</dbReference>
<dbReference type="AlphaFoldDB" id="A0A6G1BXB2"/>
<dbReference type="Proteomes" id="UP000479710">
    <property type="component" value="Unassembled WGS sequence"/>
</dbReference>
<dbReference type="OrthoDB" id="1932705at2759"/>
<dbReference type="Pfam" id="PF13947">
    <property type="entry name" value="GUB_WAK_bind"/>
    <property type="match status" value="1"/>
</dbReference>
<keyword evidence="5" id="KW-1185">Reference proteome</keyword>
<dbReference type="InterPro" id="IPR025287">
    <property type="entry name" value="WAK_GUB"/>
</dbReference>
<sequence>MSLLVFIYDSFELRRAQLVQVADQKHIVHLPMPPHRSAAVAAMLAAFDEHICLRMLLLISTVVAAEPLAAGAKAQCQDAECGGVDIPYPFGISSSGCAMAPSFELDCNDTAGNGVYRPFVGNVEVLSISLQFGQARVMNHISSSCYNRTSQKMDPADEWQLNLTTTPYRFSDSFNKFTVIGCRTQAYIVDQFYVGKYMSGCVSVCRRGDLRSAINSTCAGIGCCQTNISTDLNYYQVMFDDRYFNTSGIYNRTPCSYAVLMDSSNFTFSTTYLTSPEFNTSYGGQVPLVLDWAIRTANSCEEAQRNLTSYACKGDNSICLNSTNGPGYICN</sequence>
<feature type="domain" description="Wall-associated receptor kinase galacturonan-binding" evidence="3">
    <location>
        <begin position="76"/>
        <end position="137"/>
    </location>
</feature>
<evidence type="ECO:0000313" key="4">
    <source>
        <dbReference type="EMBL" id="KAF0892649.1"/>
    </source>
</evidence>
<accession>A0A6G1BXB2</accession>
<proteinExistence type="predicted"/>
<protein>
    <recommendedName>
        <fullName evidence="3">Wall-associated receptor kinase galacturonan-binding domain-containing protein</fullName>
    </recommendedName>
</protein>